<dbReference type="InterPro" id="IPR005467">
    <property type="entry name" value="His_kinase_dom"/>
</dbReference>
<dbReference type="PANTHER" id="PTHR11947:SF3">
    <property type="entry name" value="[PYRUVATE DEHYDROGENASE (ACETYL-TRANSFERRING)] KINASE, MITOCHONDRIAL"/>
    <property type="match status" value="1"/>
</dbReference>
<accession>A0A0J9X2X3</accession>
<dbReference type="Pfam" id="PF10436">
    <property type="entry name" value="BCDHK_Adom3"/>
    <property type="match status" value="1"/>
</dbReference>
<comment type="caution">
    <text evidence="10">The sequence shown here is derived from an EMBL/GenBank/DDBJ whole genome shotgun (WGS) entry which is preliminary data.</text>
</comment>
<dbReference type="EC" id="2.7.11.-" evidence="8"/>
<evidence type="ECO:0000256" key="8">
    <source>
        <dbReference type="RuleBase" id="RU366032"/>
    </source>
</evidence>
<dbReference type="InterPro" id="IPR003594">
    <property type="entry name" value="HATPase_dom"/>
</dbReference>
<keyword evidence="2 8" id="KW-0808">Transferase</keyword>
<dbReference type="GO" id="GO:0010906">
    <property type="term" value="P:regulation of glucose metabolic process"/>
    <property type="evidence" value="ECO:0007669"/>
    <property type="project" value="TreeGrafter"/>
</dbReference>
<evidence type="ECO:0000256" key="5">
    <source>
        <dbReference type="ARBA" id="ARBA00022840"/>
    </source>
</evidence>
<comment type="catalytic activity">
    <reaction evidence="7">
        <text>L-seryl-[pyruvate dehydrogenase E1 alpha subunit] + ATP = O-phospho-L-seryl-[pyruvate dehydrogenase E1 alpha subunit] + ADP + H(+)</text>
        <dbReference type="Rhea" id="RHEA:23052"/>
        <dbReference type="Rhea" id="RHEA-COMP:13689"/>
        <dbReference type="Rhea" id="RHEA-COMP:13690"/>
        <dbReference type="ChEBI" id="CHEBI:15378"/>
        <dbReference type="ChEBI" id="CHEBI:29999"/>
        <dbReference type="ChEBI" id="CHEBI:30616"/>
        <dbReference type="ChEBI" id="CHEBI:83421"/>
        <dbReference type="ChEBI" id="CHEBI:456216"/>
        <dbReference type="EC" id="2.7.11.2"/>
    </reaction>
</comment>
<keyword evidence="5 8" id="KW-0067">ATP-binding</keyword>
<keyword evidence="6 8" id="KW-0496">Mitochondrion</keyword>
<dbReference type="SUPFAM" id="SSF69012">
    <property type="entry name" value="alpha-ketoacid dehydrogenase kinase, N-terminal domain"/>
    <property type="match status" value="1"/>
</dbReference>
<dbReference type="Gene3D" id="1.20.140.20">
    <property type="entry name" value="Alpha-ketoacid/pyruvate dehydrogenase kinase, N-terminal domain"/>
    <property type="match status" value="1"/>
</dbReference>
<dbReference type="Proteomes" id="UP000242525">
    <property type="component" value="Unassembled WGS sequence"/>
</dbReference>
<sequence>MPTALKKSAATTKLLAHYARFPPTALSLAQMAQFGRKPTTATVFRASQFMADELPVRLAHKVHELENLPEPLAQTQSIQRVLSWYVQSFEDITKMVKYVKENIPTNVKTELLESSSQSLAIPSSLDPDLAAEQYLIRRKHAEASKLSSEQDKPEKSILGSIRDRILNGLTSPLAKYDGDQRWPREVYDYLTLFSECLTSVRKRHDAVVTTMAQGIRDYGTTLQGTNKDKYSTEVFEQDIQSFLDRFFMSRIGIRMLIGQQLALMEGKFAKDYVGIICTHTNIKETIGHATQLAQQICEDWYGMYEAPKVIIECNENLRYMYIPAHLSHMIFEVVKNSLRAVVERYGTDLEASKYPPITIVVGDGSEDFTIRISDKGGGIPRSVQKRVWLYNYTTVKDAPDIDPEFSEPMMNAPMAGFGYGLPITRLYARYFGGDVILQSIEGYGTDVYMHLNKLSTRELIY</sequence>
<comment type="similarity">
    <text evidence="1 8">Belongs to the PDK/BCKDK protein kinase family.</text>
</comment>
<proteinExistence type="inferred from homology"/>
<dbReference type="InterPro" id="IPR036890">
    <property type="entry name" value="HATPase_C_sf"/>
</dbReference>
<organism evidence="10 11">
    <name type="scientific">Geotrichum candidum</name>
    <name type="common">Oospora lactis</name>
    <name type="synonym">Dipodascus geotrichum</name>
    <dbReference type="NCBI Taxonomy" id="1173061"/>
    <lineage>
        <taxon>Eukaryota</taxon>
        <taxon>Fungi</taxon>
        <taxon>Dikarya</taxon>
        <taxon>Ascomycota</taxon>
        <taxon>Saccharomycotina</taxon>
        <taxon>Dipodascomycetes</taxon>
        <taxon>Dipodascales</taxon>
        <taxon>Dipodascaceae</taxon>
        <taxon>Geotrichum</taxon>
    </lineage>
</organism>
<evidence type="ECO:0000256" key="3">
    <source>
        <dbReference type="ARBA" id="ARBA00022741"/>
    </source>
</evidence>
<evidence type="ECO:0000313" key="11">
    <source>
        <dbReference type="Proteomes" id="UP000242525"/>
    </source>
</evidence>
<comment type="subcellular location">
    <subcellularLocation>
        <location evidence="8">Mitochondrion matrix</location>
    </subcellularLocation>
</comment>
<dbReference type="Gene3D" id="3.30.565.10">
    <property type="entry name" value="Histidine kinase-like ATPase, C-terminal domain"/>
    <property type="match status" value="1"/>
</dbReference>
<dbReference type="GO" id="GO:0005759">
    <property type="term" value="C:mitochondrial matrix"/>
    <property type="evidence" value="ECO:0007669"/>
    <property type="project" value="UniProtKB-SubCell"/>
</dbReference>
<name>A0A0J9X2X3_GEOCN</name>
<keyword evidence="4 8" id="KW-0418">Kinase</keyword>
<dbReference type="Pfam" id="PF02518">
    <property type="entry name" value="HATPase_c"/>
    <property type="match status" value="1"/>
</dbReference>
<keyword evidence="10" id="KW-0670">Pyruvate</keyword>
<evidence type="ECO:0000256" key="7">
    <source>
        <dbReference type="ARBA" id="ARBA00048201"/>
    </source>
</evidence>
<dbReference type="PANTHER" id="PTHR11947">
    <property type="entry name" value="PYRUVATE DEHYDROGENASE KINASE"/>
    <property type="match status" value="1"/>
</dbReference>
<dbReference type="GO" id="GO:0004740">
    <property type="term" value="F:pyruvate dehydrogenase (acetyl-transferring) kinase activity"/>
    <property type="evidence" value="ECO:0007669"/>
    <property type="project" value="UniProtKB-EC"/>
</dbReference>
<evidence type="ECO:0000256" key="1">
    <source>
        <dbReference type="ARBA" id="ARBA00006155"/>
    </source>
</evidence>
<keyword evidence="11" id="KW-1185">Reference proteome</keyword>
<dbReference type="GO" id="GO:0005524">
    <property type="term" value="F:ATP binding"/>
    <property type="evidence" value="ECO:0007669"/>
    <property type="project" value="UniProtKB-UniRule"/>
</dbReference>
<evidence type="ECO:0000256" key="6">
    <source>
        <dbReference type="ARBA" id="ARBA00023128"/>
    </source>
</evidence>
<evidence type="ECO:0000259" key="9">
    <source>
        <dbReference type="PROSITE" id="PS50109"/>
    </source>
</evidence>
<gene>
    <name evidence="10" type="ORF">BN980_GECA01s06841g</name>
</gene>
<dbReference type="STRING" id="1173061.A0A0J9X2X3"/>
<dbReference type="EMBL" id="CCBN010000001">
    <property type="protein sequence ID" value="CDO51475.1"/>
    <property type="molecule type" value="Genomic_DNA"/>
</dbReference>
<reference evidence="10" key="1">
    <citation type="submission" date="2014-03" db="EMBL/GenBank/DDBJ databases">
        <authorList>
            <person name="Casaregola S."/>
        </authorList>
    </citation>
    <scope>NUCLEOTIDE SEQUENCE [LARGE SCALE GENOMIC DNA]</scope>
    <source>
        <strain evidence="10">CLIB 918</strain>
    </source>
</reference>
<evidence type="ECO:0000256" key="4">
    <source>
        <dbReference type="ARBA" id="ARBA00022777"/>
    </source>
</evidence>
<dbReference type="OrthoDB" id="241648at2759"/>
<dbReference type="AlphaFoldDB" id="A0A0J9X2X3"/>
<keyword evidence="3 8" id="KW-0547">Nucleotide-binding</keyword>
<feature type="domain" description="Histidine kinase" evidence="9">
    <location>
        <begin position="326"/>
        <end position="455"/>
    </location>
</feature>
<evidence type="ECO:0000256" key="2">
    <source>
        <dbReference type="ARBA" id="ARBA00022679"/>
    </source>
</evidence>
<dbReference type="PROSITE" id="PS50109">
    <property type="entry name" value="HIS_KIN"/>
    <property type="match status" value="1"/>
</dbReference>
<dbReference type="InterPro" id="IPR018955">
    <property type="entry name" value="BCDHK/PDK_N"/>
</dbReference>
<dbReference type="InterPro" id="IPR039028">
    <property type="entry name" value="BCKD/PDK"/>
</dbReference>
<dbReference type="SMART" id="SM00387">
    <property type="entry name" value="HATPase_c"/>
    <property type="match status" value="1"/>
</dbReference>
<dbReference type="InterPro" id="IPR036784">
    <property type="entry name" value="AK/P_DHK_N_sf"/>
</dbReference>
<protein>
    <recommendedName>
        <fullName evidence="8">Protein-serine/threonine kinase</fullName>
        <ecNumber evidence="8">2.7.11.-</ecNumber>
    </recommendedName>
</protein>
<dbReference type="SUPFAM" id="SSF55874">
    <property type="entry name" value="ATPase domain of HSP90 chaperone/DNA topoisomerase II/histidine kinase"/>
    <property type="match status" value="1"/>
</dbReference>
<dbReference type="CDD" id="cd16929">
    <property type="entry name" value="HATPase_PDK-like"/>
    <property type="match status" value="1"/>
</dbReference>
<evidence type="ECO:0000313" key="10">
    <source>
        <dbReference type="EMBL" id="CDO51475.1"/>
    </source>
</evidence>